<dbReference type="SUPFAM" id="SSF53383">
    <property type="entry name" value="PLP-dependent transferases"/>
    <property type="match status" value="1"/>
</dbReference>
<dbReference type="Proteomes" id="UP000013968">
    <property type="component" value="Chromosome"/>
</dbReference>
<dbReference type="AlphaFoldDB" id="R4T231"/>
<dbReference type="Gene3D" id="3.40.640.10">
    <property type="entry name" value="Type I PLP-dependent aspartate aminotransferase-like (Major domain)"/>
    <property type="match status" value="1"/>
</dbReference>
<dbReference type="PANTHER" id="PTHR11999">
    <property type="entry name" value="GROUP II PYRIDOXAL-5-PHOSPHATE DECARBOXYLASE"/>
    <property type="match status" value="1"/>
</dbReference>
<dbReference type="PATRIC" id="fig|1156913.3.peg.7233"/>
<evidence type="ECO:0000256" key="2">
    <source>
        <dbReference type="ARBA" id="ARBA00009533"/>
    </source>
</evidence>
<dbReference type="GO" id="GO:0004058">
    <property type="term" value="F:aromatic-L-amino-acid decarboxylase activity"/>
    <property type="evidence" value="ECO:0007669"/>
    <property type="project" value="UniProtKB-ARBA"/>
</dbReference>
<keyword evidence="9" id="KW-0032">Aminotransferase</keyword>
<dbReference type="InterPro" id="IPR015421">
    <property type="entry name" value="PyrdxlP-dep_Trfase_major"/>
</dbReference>
<dbReference type="InterPro" id="IPR002129">
    <property type="entry name" value="PyrdxlP-dep_de-COase"/>
</dbReference>
<protein>
    <submittedName>
        <fullName evidence="9">Aminotransferase class V</fullName>
    </submittedName>
</protein>
<feature type="modified residue" description="N6-(pyridoxal phosphate)lysine" evidence="7">
    <location>
        <position position="296"/>
    </location>
</feature>
<comment type="similarity">
    <text evidence="2 8">Belongs to the group II decarboxylase family.</text>
</comment>
<evidence type="ECO:0000256" key="5">
    <source>
        <dbReference type="ARBA" id="ARBA00023194"/>
    </source>
</evidence>
<keyword evidence="5" id="KW-0045">Antibiotic biosynthesis</keyword>
<dbReference type="GO" id="GO:0030170">
    <property type="term" value="F:pyridoxal phosphate binding"/>
    <property type="evidence" value="ECO:0007669"/>
    <property type="project" value="InterPro"/>
</dbReference>
<evidence type="ECO:0000256" key="3">
    <source>
        <dbReference type="ARBA" id="ARBA00022793"/>
    </source>
</evidence>
<evidence type="ECO:0000256" key="4">
    <source>
        <dbReference type="ARBA" id="ARBA00022898"/>
    </source>
</evidence>
<comment type="cofactor">
    <cofactor evidence="1 7 8">
        <name>pyridoxal 5'-phosphate</name>
        <dbReference type="ChEBI" id="CHEBI:597326"/>
    </cofactor>
</comment>
<evidence type="ECO:0000256" key="7">
    <source>
        <dbReference type="PIRSR" id="PIRSR602129-50"/>
    </source>
</evidence>
<dbReference type="Gene3D" id="3.90.1150.10">
    <property type="entry name" value="Aspartate Aminotransferase, domain 1"/>
    <property type="match status" value="1"/>
</dbReference>
<keyword evidence="10" id="KW-1185">Reference proteome</keyword>
<keyword evidence="3" id="KW-0210">Decarboxylase</keyword>
<name>R4T231_9PSEU</name>
<reference evidence="9 10" key="1">
    <citation type="journal article" date="2013" name="BMC Genomics">
        <title>ContigScape: a Cytoscape plugin facilitating microbial genome gap closing.</title>
        <authorList>
            <person name="Tang B."/>
            <person name="Wang Q."/>
            <person name="Yang M."/>
            <person name="Xie F."/>
            <person name="Zhu Y."/>
            <person name="Zhuo Y."/>
            <person name="Wang S."/>
            <person name="Gao H."/>
            <person name="Ding X."/>
            <person name="Zhang L."/>
            <person name="Zhao G."/>
            <person name="Zheng H."/>
        </authorList>
    </citation>
    <scope>NUCLEOTIDE SEQUENCE [LARGE SCALE GENOMIC DNA]</scope>
    <source>
        <strain evidence="9 10">HCCB10007</strain>
    </source>
</reference>
<dbReference type="GO" id="GO:0019752">
    <property type="term" value="P:carboxylic acid metabolic process"/>
    <property type="evidence" value="ECO:0007669"/>
    <property type="project" value="InterPro"/>
</dbReference>
<dbReference type="KEGG" id="aoi:AORI_7087"/>
<dbReference type="InterPro" id="IPR015424">
    <property type="entry name" value="PyrdxlP-dep_Trfase"/>
</dbReference>
<dbReference type="Pfam" id="PF00282">
    <property type="entry name" value="Pyridoxal_deC"/>
    <property type="match status" value="1"/>
</dbReference>
<dbReference type="HOGENOM" id="CLU_011856_0_4_11"/>
<dbReference type="GO" id="GO:0017000">
    <property type="term" value="P:antibiotic biosynthetic process"/>
    <property type="evidence" value="ECO:0007669"/>
    <property type="project" value="UniProtKB-KW"/>
</dbReference>
<proteinExistence type="inferred from homology"/>
<dbReference type="GO" id="GO:0008483">
    <property type="term" value="F:transaminase activity"/>
    <property type="evidence" value="ECO:0007669"/>
    <property type="project" value="UniProtKB-KW"/>
</dbReference>
<organism evidence="9 10">
    <name type="scientific">Amycolatopsis keratiniphila</name>
    <dbReference type="NCBI Taxonomy" id="129921"/>
    <lineage>
        <taxon>Bacteria</taxon>
        <taxon>Bacillati</taxon>
        <taxon>Actinomycetota</taxon>
        <taxon>Actinomycetes</taxon>
        <taxon>Pseudonocardiales</taxon>
        <taxon>Pseudonocardiaceae</taxon>
        <taxon>Amycolatopsis</taxon>
        <taxon>Amycolatopsis japonica group</taxon>
    </lineage>
</organism>
<evidence type="ECO:0000256" key="1">
    <source>
        <dbReference type="ARBA" id="ARBA00001933"/>
    </source>
</evidence>
<dbReference type="Gene3D" id="1.20.1340.10">
    <property type="entry name" value="dopa decarboxylase, N-terminal domain"/>
    <property type="match status" value="1"/>
</dbReference>
<keyword evidence="6 8" id="KW-0456">Lyase</keyword>
<evidence type="ECO:0000313" key="9">
    <source>
        <dbReference type="EMBL" id="AGM09669.1"/>
    </source>
</evidence>
<keyword evidence="9" id="KW-0808">Transferase</keyword>
<dbReference type="PANTHER" id="PTHR11999:SF70">
    <property type="entry name" value="MIP05841P"/>
    <property type="match status" value="1"/>
</dbReference>
<dbReference type="InterPro" id="IPR015422">
    <property type="entry name" value="PyrdxlP-dep_Trfase_small"/>
</dbReference>
<evidence type="ECO:0000256" key="8">
    <source>
        <dbReference type="RuleBase" id="RU000382"/>
    </source>
</evidence>
<gene>
    <name evidence="9" type="ORF">AORI_7087</name>
</gene>
<dbReference type="EMBL" id="CP003410">
    <property type="protein sequence ID" value="AGM09669.1"/>
    <property type="molecule type" value="Genomic_DNA"/>
</dbReference>
<keyword evidence="4 7" id="KW-0663">Pyridoxal phosphate</keyword>
<accession>R4T231</accession>
<evidence type="ECO:0000256" key="6">
    <source>
        <dbReference type="ARBA" id="ARBA00023239"/>
    </source>
</evidence>
<sequence>MGTIVEERVRMSELRDLLAGVAARVAQYRENVADVPVFPDDTTGVREKLGDLPEKPVPPADVIRRLADAVEPALVANTGPRYFGFVTGGALDAATAADMLATGWDQPAFNQVTSPAAAIVEEVAGEWLKEVLGIPAGASFGFVTGGQGANTVGLAAARHHVLARAGWDVERRGLQGAPPLRVVAGEERHASIDRSLRLLGLGTDAVRPVRANGQGAIDIADLERTLDGPAIVCLQAGNVNTGAFDDFAAATEIAHRHDAWVHVDGAFGLWAAAAPTLRRWTTGLAAADSWAVDGHKWLNVPYDSGYAFCAHPESHRAAMAVTAAYLTGQGDGGGRAPGDFVPESSRRARGFATWAALSELGREGIAEMVERCCALARRFAEKLEACEGVTVVNDVVLNQVLVAFDGETDRVVETLQRSGECWMGATTWRGRRLMRISVSNWSTTEADVDRSVEAIKAAWKSDQESRSVENRSHLA</sequence>
<evidence type="ECO:0000313" key="10">
    <source>
        <dbReference type="Proteomes" id="UP000013968"/>
    </source>
</evidence>
<dbReference type="InterPro" id="IPR010977">
    <property type="entry name" value="Aromatic_deC"/>
</dbReference>